<keyword evidence="4" id="KW-1185">Reference proteome</keyword>
<feature type="compositionally biased region" description="Polar residues" evidence="1">
    <location>
        <begin position="103"/>
        <end position="118"/>
    </location>
</feature>
<proteinExistence type="predicted"/>
<dbReference type="EMBL" id="CAJVPL010000434">
    <property type="protein sequence ID" value="CAG8496651.1"/>
    <property type="molecule type" value="Genomic_DNA"/>
</dbReference>
<evidence type="ECO:0000256" key="2">
    <source>
        <dbReference type="SAM" id="Phobius"/>
    </source>
</evidence>
<keyword evidence="2" id="KW-1133">Transmembrane helix</keyword>
<name>A0A9N9EWF0_9GLOM</name>
<sequence>MKAKKIPSKKLEDTTSKYELARNSASLEETKCDICQGEGQKSCVILYGFSQAAGPNNPVLIVIFYYWLQKYLMDFSGLGIAQMRKPTDESFEDSLAVPGCGSGNSKPVTQNRSVSSERPTGPISETGVANSIAPSSMTIVTETITNNSQSSDTSAKLALTVSLSLAGVIVIVGIFGGSYSPSSSDTSAKIALIVSLSLAGVIGIFGGYLAWKKFRKRKRTYINETIAQQEAIDQQETGATYTNETIAQQEAGATYTKETIAQQEAGAHEIISY</sequence>
<organism evidence="3 4">
    <name type="scientific">Ambispora gerdemannii</name>
    <dbReference type="NCBI Taxonomy" id="144530"/>
    <lineage>
        <taxon>Eukaryota</taxon>
        <taxon>Fungi</taxon>
        <taxon>Fungi incertae sedis</taxon>
        <taxon>Mucoromycota</taxon>
        <taxon>Glomeromycotina</taxon>
        <taxon>Glomeromycetes</taxon>
        <taxon>Archaeosporales</taxon>
        <taxon>Ambisporaceae</taxon>
        <taxon>Ambispora</taxon>
    </lineage>
</organism>
<reference evidence="3" key="1">
    <citation type="submission" date="2021-06" db="EMBL/GenBank/DDBJ databases">
        <authorList>
            <person name="Kallberg Y."/>
            <person name="Tangrot J."/>
            <person name="Rosling A."/>
        </authorList>
    </citation>
    <scope>NUCLEOTIDE SEQUENCE</scope>
    <source>
        <strain evidence="3">MT106</strain>
    </source>
</reference>
<feature type="transmembrane region" description="Helical" evidence="2">
    <location>
        <begin position="157"/>
        <end position="178"/>
    </location>
</feature>
<keyword evidence="2" id="KW-0812">Transmembrane</keyword>
<gene>
    <name evidence="3" type="ORF">AGERDE_LOCUS4033</name>
</gene>
<accession>A0A9N9EWF0</accession>
<dbReference type="Proteomes" id="UP000789831">
    <property type="component" value="Unassembled WGS sequence"/>
</dbReference>
<keyword evidence="2" id="KW-0472">Membrane</keyword>
<evidence type="ECO:0000313" key="3">
    <source>
        <dbReference type="EMBL" id="CAG8496651.1"/>
    </source>
</evidence>
<evidence type="ECO:0000256" key="1">
    <source>
        <dbReference type="SAM" id="MobiDB-lite"/>
    </source>
</evidence>
<evidence type="ECO:0000313" key="4">
    <source>
        <dbReference type="Proteomes" id="UP000789831"/>
    </source>
</evidence>
<protein>
    <submittedName>
        <fullName evidence="3">6677_t:CDS:1</fullName>
    </submittedName>
</protein>
<feature type="region of interest" description="Disordered" evidence="1">
    <location>
        <begin position="92"/>
        <end position="127"/>
    </location>
</feature>
<comment type="caution">
    <text evidence="3">The sequence shown here is derived from an EMBL/GenBank/DDBJ whole genome shotgun (WGS) entry which is preliminary data.</text>
</comment>
<feature type="transmembrane region" description="Helical" evidence="2">
    <location>
        <begin position="190"/>
        <end position="211"/>
    </location>
</feature>
<dbReference type="AlphaFoldDB" id="A0A9N9EWF0"/>